<dbReference type="InterPro" id="IPR022894">
    <property type="entry name" value="Oligoribonuclease"/>
</dbReference>
<dbReference type="InterPro" id="IPR012337">
    <property type="entry name" value="RNaseH-like_sf"/>
</dbReference>
<name>A0A1Y1I148_KLENI</name>
<evidence type="ECO:0000256" key="2">
    <source>
        <dbReference type="ARBA" id="ARBA00022722"/>
    </source>
</evidence>
<dbReference type="Proteomes" id="UP000054558">
    <property type="component" value="Unassembled WGS sequence"/>
</dbReference>
<evidence type="ECO:0000313" key="7">
    <source>
        <dbReference type="EMBL" id="GAQ83169.1"/>
    </source>
</evidence>
<dbReference type="OMA" id="AFFHYRN"/>
<keyword evidence="8" id="KW-1185">Reference proteome</keyword>
<dbReference type="CDD" id="cd06135">
    <property type="entry name" value="Orn"/>
    <property type="match status" value="1"/>
</dbReference>
<keyword evidence="4" id="KW-0269">Exonuclease</keyword>
<evidence type="ECO:0000313" key="8">
    <source>
        <dbReference type="Proteomes" id="UP000054558"/>
    </source>
</evidence>
<feature type="domain" description="Exonuclease" evidence="6">
    <location>
        <begin position="63"/>
        <end position="237"/>
    </location>
</feature>
<protein>
    <submittedName>
        <fullName evidence="7">Oligoribonuclease</fullName>
    </submittedName>
</protein>
<dbReference type="PANTHER" id="PTHR11046">
    <property type="entry name" value="OLIGORIBONUCLEASE, MITOCHONDRIAL"/>
    <property type="match status" value="1"/>
</dbReference>
<dbReference type="NCBIfam" id="NF003765">
    <property type="entry name" value="PRK05359.1"/>
    <property type="match status" value="1"/>
</dbReference>
<dbReference type="SMART" id="SM00479">
    <property type="entry name" value="EXOIII"/>
    <property type="match status" value="1"/>
</dbReference>
<evidence type="ECO:0000256" key="3">
    <source>
        <dbReference type="ARBA" id="ARBA00022801"/>
    </source>
</evidence>
<evidence type="ECO:0000256" key="1">
    <source>
        <dbReference type="ARBA" id="ARBA00009921"/>
    </source>
</evidence>
<dbReference type="OrthoDB" id="270189at2759"/>
<evidence type="ECO:0000256" key="4">
    <source>
        <dbReference type="ARBA" id="ARBA00022839"/>
    </source>
</evidence>
<dbReference type="GO" id="GO:0005739">
    <property type="term" value="C:mitochondrion"/>
    <property type="evidence" value="ECO:0000318"/>
    <property type="project" value="GO_Central"/>
</dbReference>
<sequence>MSLSFRNLFSALNLEQPEEEAAELAAHDAKKATGGNQSGKGFKTGEKKEQDQNGLRKTRLKLPLVWLDLEMTGLEVEKDQIIEVACIVTDGNLEKQIEGPDLVIHAPEAALDCMNDWCKEHHGKSGLTERVRSSTVSIEEAEEKVLVFVQEHTTPGAAQLAGNSIHADLAFLKRYMPKLAAHFSHVLVDVSTLRSLARRWYPKDAERAPVKKQEHRALADIRESIEELKYYRKNVFKRTKSDAAGT</sequence>
<dbReference type="PANTHER" id="PTHR11046:SF0">
    <property type="entry name" value="OLIGORIBONUCLEASE, MITOCHONDRIAL"/>
    <property type="match status" value="1"/>
</dbReference>
<dbReference type="InterPro" id="IPR013520">
    <property type="entry name" value="Ribonucl_H"/>
</dbReference>
<dbReference type="InterPro" id="IPR036397">
    <property type="entry name" value="RNaseH_sf"/>
</dbReference>
<dbReference type="FunFam" id="3.30.420.10:FF:000003">
    <property type="entry name" value="Oligoribonuclease"/>
    <property type="match status" value="1"/>
</dbReference>
<accession>A0A1Y1I148</accession>
<dbReference type="AlphaFoldDB" id="A0A1Y1I148"/>
<dbReference type="SUPFAM" id="SSF53098">
    <property type="entry name" value="Ribonuclease H-like"/>
    <property type="match status" value="1"/>
</dbReference>
<reference evidence="7 8" key="1">
    <citation type="journal article" date="2014" name="Nat. Commun.">
        <title>Klebsormidium flaccidum genome reveals primary factors for plant terrestrial adaptation.</title>
        <authorList>
            <person name="Hori K."/>
            <person name="Maruyama F."/>
            <person name="Fujisawa T."/>
            <person name="Togashi T."/>
            <person name="Yamamoto N."/>
            <person name="Seo M."/>
            <person name="Sato S."/>
            <person name="Yamada T."/>
            <person name="Mori H."/>
            <person name="Tajima N."/>
            <person name="Moriyama T."/>
            <person name="Ikeuchi M."/>
            <person name="Watanabe M."/>
            <person name="Wada H."/>
            <person name="Kobayashi K."/>
            <person name="Saito M."/>
            <person name="Masuda T."/>
            <person name="Sasaki-Sekimoto Y."/>
            <person name="Mashiguchi K."/>
            <person name="Awai K."/>
            <person name="Shimojima M."/>
            <person name="Masuda S."/>
            <person name="Iwai M."/>
            <person name="Nobusawa T."/>
            <person name="Narise T."/>
            <person name="Kondo S."/>
            <person name="Saito H."/>
            <person name="Sato R."/>
            <person name="Murakawa M."/>
            <person name="Ihara Y."/>
            <person name="Oshima-Yamada Y."/>
            <person name="Ohtaka K."/>
            <person name="Satoh M."/>
            <person name="Sonobe K."/>
            <person name="Ishii M."/>
            <person name="Ohtani R."/>
            <person name="Kanamori-Sato M."/>
            <person name="Honoki R."/>
            <person name="Miyazaki D."/>
            <person name="Mochizuki H."/>
            <person name="Umetsu J."/>
            <person name="Higashi K."/>
            <person name="Shibata D."/>
            <person name="Kamiya Y."/>
            <person name="Sato N."/>
            <person name="Nakamura Y."/>
            <person name="Tabata S."/>
            <person name="Ida S."/>
            <person name="Kurokawa K."/>
            <person name="Ohta H."/>
        </authorList>
    </citation>
    <scope>NUCLEOTIDE SEQUENCE [LARGE SCALE GENOMIC DNA]</scope>
    <source>
        <strain evidence="7 8">NIES-2285</strain>
    </source>
</reference>
<dbReference type="Gene3D" id="3.30.420.10">
    <property type="entry name" value="Ribonuclease H-like superfamily/Ribonuclease H"/>
    <property type="match status" value="1"/>
</dbReference>
<dbReference type="STRING" id="105231.A0A1Y1I148"/>
<organism evidence="7 8">
    <name type="scientific">Klebsormidium nitens</name>
    <name type="common">Green alga</name>
    <name type="synonym">Ulothrix nitens</name>
    <dbReference type="NCBI Taxonomy" id="105231"/>
    <lineage>
        <taxon>Eukaryota</taxon>
        <taxon>Viridiplantae</taxon>
        <taxon>Streptophyta</taxon>
        <taxon>Klebsormidiophyceae</taxon>
        <taxon>Klebsormidiales</taxon>
        <taxon>Klebsormidiaceae</taxon>
        <taxon>Klebsormidium</taxon>
    </lineage>
</organism>
<dbReference type="Pfam" id="PF00929">
    <property type="entry name" value="RNase_T"/>
    <property type="match status" value="1"/>
</dbReference>
<dbReference type="GO" id="GO:0000175">
    <property type="term" value="F:3'-5'-RNA exonuclease activity"/>
    <property type="evidence" value="ECO:0000318"/>
    <property type="project" value="GO_Central"/>
</dbReference>
<evidence type="ECO:0000256" key="5">
    <source>
        <dbReference type="SAM" id="MobiDB-lite"/>
    </source>
</evidence>
<comment type="similarity">
    <text evidence="1">Belongs to the oligoribonuclease family.</text>
</comment>
<keyword evidence="2" id="KW-0540">Nuclease</keyword>
<gene>
    <name evidence="7" type="ORF">KFL_001380110</name>
</gene>
<keyword evidence="3" id="KW-0378">Hydrolase</keyword>
<dbReference type="EMBL" id="DF237087">
    <property type="protein sequence ID" value="GAQ83169.1"/>
    <property type="molecule type" value="Genomic_DNA"/>
</dbReference>
<feature type="region of interest" description="Disordered" evidence="5">
    <location>
        <begin position="19"/>
        <end position="54"/>
    </location>
</feature>
<dbReference type="GO" id="GO:0003676">
    <property type="term" value="F:nucleic acid binding"/>
    <property type="evidence" value="ECO:0007669"/>
    <property type="project" value="InterPro"/>
</dbReference>
<evidence type="ECO:0000259" key="6">
    <source>
        <dbReference type="SMART" id="SM00479"/>
    </source>
</evidence>
<proteinExistence type="inferred from homology"/>